<keyword evidence="2" id="KW-0732">Signal</keyword>
<comment type="caution">
    <text evidence="4">The sequence shown here is derived from an EMBL/GenBank/DDBJ whole genome shotgun (WGS) entry which is preliminary data.</text>
</comment>
<reference evidence="4" key="2">
    <citation type="submission" date="2020-11" db="EMBL/GenBank/DDBJ databases">
        <authorList>
            <person name="McCartney M.A."/>
            <person name="Auch B."/>
            <person name="Kono T."/>
            <person name="Mallez S."/>
            <person name="Becker A."/>
            <person name="Gohl D.M."/>
            <person name="Silverstein K.A.T."/>
            <person name="Koren S."/>
            <person name="Bechman K.B."/>
            <person name="Herman A."/>
            <person name="Abrahante J.E."/>
            <person name="Garbe J."/>
        </authorList>
    </citation>
    <scope>NUCLEOTIDE SEQUENCE</scope>
    <source>
        <strain evidence="4">Duluth1</strain>
        <tissue evidence="4">Whole animal</tissue>
    </source>
</reference>
<dbReference type="OrthoDB" id="6146674at2759"/>
<sequence>MKPRITGLSIFALLSAILSVAKAVECPDNWITFHGHCYTFSINQTNWFHAAKTCHDLGAQLVIIETDVEDAFLKTTIQHLHAHDDPQTVGYWTGANDLDVEGHWVWGYPSDIVVRYTDWHAGEPNNNWAGKPEDCVVLWGQFNFGYQWNDQTCSNVDYHYICELGPGYELEVVG</sequence>
<dbReference type="Pfam" id="PF00059">
    <property type="entry name" value="Lectin_C"/>
    <property type="match status" value="1"/>
</dbReference>
<organism evidence="4 5">
    <name type="scientific">Dreissena polymorpha</name>
    <name type="common">Zebra mussel</name>
    <name type="synonym">Mytilus polymorpha</name>
    <dbReference type="NCBI Taxonomy" id="45954"/>
    <lineage>
        <taxon>Eukaryota</taxon>
        <taxon>Metazoa</taxon>
        <taxon>Spiralia</taxon>
        <taxon>Lophotrochozoa</taxon>
        <taxon>Mollusca</taxon>
        <taxon>Bivalvia</taxon>
        <taxon>Autobranchia</taxon>
        <taxon>Heteroconchia</taxon>
        <taxon>Euheterodonta</taxon>
        <taxon>Imparidentia</taxon>
        <taxon>Neoheterodontei</taxon>
        <taxon>Myida</taxon>
        <taxon>Dreissenoidea</taxon>
        <taxon>Dreissenidae</taxon>
        <taxon>Dreissena</taxon>
    </lineage>
</organism>
<feature type="signal peptide" evidence="2">
    <location>
        <begin position="1"/>
        <end position="23"/>
    </location>
</feature>
<dbReference type="InterPro" id="IPR001304">
    <property type="entry name" value="C-type_lectin-like"/>
</dbReference>
<dbReference type="InterPro" id="IPR018378">
    <property type="entry name" value="C-type_lectin_CS"/>
</dbReference>
<dbReference type="Gene3D" id="3.10.100.10">
    <property type="entry name" value="Mannose-Binding Protein A, subunit A"/>
    <property type="match status" value="1"/>
</dbReference>
<dbReference type="PROSITE" id="PS00615">
    <property type="entry name" value="C_TYPE_LECTIN_1"/>
    <property type="match status" value="1"/>
</dbReference>
<reference evidence="4" key="1">
    <citation type="journal article" date="2019" name="bioRxiv">
        <title>The Genome of the Zebra Mussel, Dreissena polymorpha: A Resource for Invasive Species Research.</title>
        <authorList>
            <person name="McCartney M.A."/>
            <person name="Auch B."/>
            <person name="Kono T."/>
            <person name="Mallez S."/>
            <person name="Zhang Y."/>
            <person name="Obille A."/>
            <person name="Becker A."/>
            <person name="Abrahante J.E."/>
            <person name="Garbe J."/>
            <person name="Badalamenti J.P."/>
            <person name="Herman A."/>
            <person name="Mangelson H."/>
            <person name="Liachko I."/>
            <person name="Sullivan S."/>
            <person name="Sone E.D."/>
            <person name="Koren S."/>
            <person name="Silverstein K.A.T."/>
            <person name="Beckman K.B."/>
            <person name="Gohl D.M."/>
        </authorList>
    </citation>
    <scope>NUCLEOTIDE SEQUENCE</scope>
    <source>
        <strain evidence="4">Duluth1</strain>
        <tissue evidence="4">Whole animal</tissue>
    </source>
</reference>
<evidence type="ECO:0000256" key="2">
    <source>
        <dbReference type="SAM" id="SignalP"/>
    </source>
</evidence>
<dbReference type="InterPro" id="IPR016186">
    <property type="entry name" value="C-type_lectin-like/link_sf"/>
</dbReference>
<evidence type="ECO:0000313" key="5">
    <source>
        <dbReference type="Proteomes" id="UP000828390"/>
    </source>
</evidence>
<evidence type="ECO:0000313" key="4">
    <source>
        <dbReference type="EMBL" id="KAH3775354.1"/>
    </source>
</evidence>
<dbReference type="SMART" id="SM00034">
    <property type="entry name" value="CLECT"/>
    <property type="match status" value="1"/>
</dbReference>
<dbReference type="AlphaFoldDB" id="A0A9D4IJI8"/>
<proteinExistence type="predicted"/>
<dbReference type="Proteomes" id="UP000828390">
    <property type="component" value="Unassembled WGS sequence"/>
</dbReference>
<feature type="domain" description="C-type lectin" evidence="3">
    <location>
        <begin position="33"/>
        <end position="154"/>
    </location>
</feature>
<gene>
    <name evidence="4" type="ORF">DPMN_176755</name>
</gene>
<feature type="chain" id="PRO_5038723613" description="C-type lectin domain-containing protein" evidence="2">
    <location>
        <begin position="24"/>
        <end position="174"/>
    </location>
</feature>
<dbReference type="InterPro" id="IPR050111">
    <property type="entry name" value="C-type_lectin/snaclec_domain"/>
</dbReference>
<keyword evidence="5" id="KW-1185">Reference proteome</keyword>
<evidence type="ECO:0000259" key="3">
    <source>
        <dbReference type="PROSITE" id="PS50041"/>
    </source>
</evidence>
<dbReference type="EMBL" id="JAIWYP010000009">
    <property type="protein sequence ID" value="KAH3775354.1"/>
    <property type="molecule type" value="Genomic_DNA"/>
</dbReference>
<dbReference type="SUPFAM" id="SSF56436">
    <property type="entry name" value="C-type lectin-like"/>
    <property type="match status" value="1"/>
</dbReference>
<dbReference type="PROSITE" id="PS50041">
    <property type="entry name" value="C_TYPE_LECTIN_2"/>
    <property type="match status" value="1"/>
</dbReference>
<name>A0A9D4IJI8_DREPO</name>
<accession>A0A9D4IJI8</accession>
<dbReference type="InterPro" id="IPR016187">
    <property type="entry name" value="CTDL_fold"/>
</dbReference>
<dbReference type="PANTHER" id="PTHR22803">
    <property type="entry name" value="MANNOSE, PHOSPHOLIPASE, LECTIN RECEPTOR RELATED"/>
    <property type="match status" value="1"/>
</dbReference>
<keyword evidence="1" id="KW-1015">Disulfide bond</keyword>
<protein>
    <recommendedName>
        <fullName evidence="3">C-type lectin domain-containing protein</fullName>
    </recommendedName>
</protein>
<evidence type="ECO:0000256" key="1">
    <source>
        <dbReference type="ARBA" id="ARBA00023157"/>
    </source>
</evidence>